<evidence type="ECO:0000313" key="2">
    <source>
        <dbReference type="Proteomes" id="UP001172386"/>
    </source>
</evidence>
<sequence>MSTLPSPSLIQQAQAILKAATSLQNQLDQHGLPQPGFEASSPQDWHHALDHEDILKTRSALIDASQVMLNLALGPIDTLIHAAPTRLEVLRTLDALGVAQAVPIDGPISVTDLAAKVKVNAGLLYRQLKFAYLMGFFHEPVDKPGWVAHTAFSAAMPRFSPYTQLRYSRLFYSGAWEVANALKVWEEPAPEGHVQVPVELADPKHRGMWKILEEDYDPDGKGHEKFAAGMKALVAAHSGSSFAQYIRGFDWAALGHGKGGLVVDVGGGNGHIEANIVKDLPQNIKFIIQDLAANETAANQLIKQHEAQDRIGFHVHDFFQPQPPNLHPVAYILSRVLHDWQDEDAVKIIKPMIPAMEQGAKLFVSERILPDQMGEIPVHREEALRTIDILMFTLFGAKERTQQDWTRLFASVDHRLRVQVVRHPPASVFSMMEVVLDT</sequence>
<keyword evidence="2" id="KW-1185">Reference proteome</keyword>
<protein>
    <submittedName>
        <fullName evidence="1">Uncharacterized protein</fullName>
    </submittedName>
</protein>
<gene>
    <name evidence="1" type="ORF">H2198_004656</name>
</gene>
<accession>A0ACC3A887</accession>
<dbReference type="Proteomes" id="UP001172386">
    <property type="component" value="Unassembled WGS sequence"/>
</dbReference>
<dbReference type="EMBL" id="JAPDRQ010000071">
    <property type="protein sequence ID" value="KAJ9656903.1"/>
    <property type="molecule type" value="Genomic_DNA"/>
</dbReference>
<reference evidence="1" key="1">
    <citation type="submission" date="2022-10" db="EMBL/GenBank/DDBJ databases">
        <title>Culturing micro-colonial fungi from biological soil crusts in the Mojave desert and describing Neophaeococcomyces mojavensis, and introducing the new genera and species Taxawa tesnikishii.</title>
        <authorList>
            <person name="Kurbessoian T."/>
            <person name="Stajich J.E."/>
        </authorList>
    </citation>
    <scope>NUCLEOTIDE SEQUENCE</scope>
    <source>
        <strain evidence="1">JES_112</strain>
    </source>
</reference>
<proteinExistence type="predicted"/>
<organism evidence="1 2">
    <name type="scientific">Neophaeococcomyces mojaviensis</name>
    <dbReference type="NCBI Taxonomy" id="3383035"/>
    <lineage>
        <taxon>Eukaryota</taxon>
        <taxon>Fungi</taxon>
        <taxon>Dikarya</taxon>
        <taxon>Ascomycota</taxon>
        <taxon>Pezizomycotina</taxon>
        <taxon>Eurotiomycetes</taxon>
        <taxon>Chaetothyriomycetidae</taxon>
        <taxon>Chaetothyriales</taxon>
        <taxon>Chaetothyriales incertae sedis</taxon>
        <taxon>Neophaeococcomyces</taxon>
    </lineage>
</organism>
<name>A0ACC3A887_9EURO</name>
<evidence type="ECO:0000313" key="1">
    <source>
        <dbReference type="EMBL" id="KAJ9656903.1"/>
    </source>
</evidence>
<comment type="caution">
    <text evidence="1">The sequence shown here is derived from an EMBL/GenBank/DDBJ whole genome shotgun (WGS) entry which is preliminary data.</text>
</comment>